<proteinExistence type="predicted"/>
<keyword evidence="4" id="KW-1185">Reference proteome</keyword>
<dbReference type="OrthoDB" id="3246846at2759"/>
<evidence type="ECO:0000313" key="3">
    <source>
        <dbReference type="EMBL" id="KDQ14530.1"/>
    </source>
</evidence>
<accession>A0A067MIG9</accession>
<evidence type="ECO:0000256" key="1">
    <source>
        <dbReference type="PROSITE-ProRule" id="PRU00266"/>
    </source>
</evidence>
<dbReference type="EMBL" id="KL198037">
    <property type="protein sequence ID" value="KDQ14530.1"/>
    <property type="molecule type" value="Genomic_DNA"/>
</dbReference>
<organism evidence="3 4">
    <name type="scientific">Botryobasidium botryosum (strain FD-172 SS1)</name>
    <dbReference type="NCBI Taxonomy" id="930990"/>
    <lineage>
        <taxon>Eukaryota</taxon>
        <taxon>Fungi</taxon>
        <taxon>Dikarya</taxon>
        <taxon>Basidiomycota</taxon>
        <taxon>Agaricomycotina</taxon>
        <taxon>Agaricomycetes</taxon>
        <taxon>Cantharellales</taxon>
        <taxon>Botryobasidiaceae</taxon>
        <taxon>Botryobasidium</taxon>
    </lineage>
</organism>
<dbReference type="Pfam" id="PF00035">
    <property type="entry name" value="dsrm"/>
    <property type="match status" value="1"/>
</dbReference>
<dbReference type="HOGENOM" id="CLU_2373284_0_0_1"/>
<feature type="domain" description="DRBM" evidence="2">
    <location>
        <begin position="28"/>
        <end position="100"/>
    </location>
</feature>
<reference evidence="4" key="1">
    <citation type="journal article" date="2014" name="Proc. Natl. Acad. Sci. U.S.A.">
        <title>Extensive sampling of basidiomycete genomes demonstrates inadequacy of the white-rot/brown-rot paradigm for wood decay fungi.</title>
        <authorList>
            <person name="Riley R."/>
            <person name="Salamov A.A."/>
            <person name="Brown D.W."/>
            <person name="Nagy L.G."/>
            <person name="Floudas D."/>
            <person name="Held B.W."/>
            <person name="Levasseur A."/>
            <person name="Lombard V."/>
            <person name="Morin E."/>
            <person name="Otillar R."/>
            <person name="Lindquist E.A."/>
            <person name="Sun H."/>
            <person name="LaButti K.M."/>
            <person name="Schmutz J."/>
            <person name="Jabbour D."/>
            <person name="Luo H."/>
            <person name="Baker S.E."/>
            <person name="Pisabarro A.G."/>
            <person name="Walton J.D."/>
            <person name="Blanchette R.A."/>
            <person name="Henrissat B."/>
            <person name="Martin F."/>
            <person name="Cullen D."/>
            <person name="Hibbett D.S."/>
            <person name="Grigoriev I.V."/>
        </authorList>
    </citation>
    <scope>NUCLEOTIDE SEQUENCE [LARGE SCALE GENOMIC DNA]</scope>
    <source>
        <strain evidence="4">FD-172 SS1</strain>
    </source>
</reference>
<keyword evidence="1" id="KW-0694">RNA-binding</keyword>
<dbReference type="SUPFAM" id="SSF54768">
    <property type="entry name" value="dsRNA-binding domain-like"/>
    <property type="match status" value="1"/>
</dbReference>
<dbReference type="AlphaFoldDB" id="A0A067MIG9"/>
<dbReference type="Proteomes" id="UP000027195">
    <property type="component" value="Unassembled WGS sequence"/>
</dbReference>
<protein>
    <recommendedName>
        <fullName evidence="2">DRBM domain-containing protein</fullName>
    </recommendedName>
</protein>
<dbReference type="SMART" id="SM00358">
    <property type="entry name" value="DSRM"/>
    <property type="match status" value="1"/>
</dbReference>
<dbReference type="InParanoid" id="A0A067MIG9"/>
<gene>
    <name evidence="3" type="ORF">BOTBODRAFT_345040</name>
</gene>
<dbReference type="PROSITE" id="PS50137">
    <property type="entry name" value="DS_RBD"/>
    <property type="match status" value="1"/>
</dbReference>
<evidence type="ECO:0000259" key="2">
    <source>
        <dbReference type="PROSITE" id="PS50137"/>
    </source>
</evidence>
<dbReference type="Gene3D" id="3.30.160.20">
    <property type="match status" value="1"/>
</dbReference>
<name>A0A067MIG9_BOTB1</name>
<dbReference type="GO" id="GO:0003723">
    <property type="term" value="F:RNA binding"/>
    <property type="evidence" value="ECO:0007669"/>
    <property type="project" value="UniProtKB-UniRule"/>
</dbReference>
<sequence>MATPGTSQSLSLPPGLDALLAVVHVHGGYVNKLHNWIQESKRGLVTDDITWPESSTGRDSDIEWTVICVVKGERQGTGTAHTKKLAKDIAAKEALINLRGPEPEAGAQAA</sequence>
<dbReference type="InterPro" id="IPR014720">
    <property type="entry name" value="dsRBD_dom"/>
</dbReference>
<evidence type="ECO:0000313" key="4">
    <source>
        <dbReference type="Proteomes" id="UP000027195"/>
    </source>
</evidence>